<keyword evidence="3" id="KW-1185">Reference proteome</keyword>
<name>D8JVW6_HYPDA</name>
<dbReference type="AlphaFoldDB" id="D8JVW6"/>
<dbReference type="Proteomes" id="UP000002033">
    <property type="component" value="Chromosome"/>
</dbReference>
<evidence type="ECO:0000256" key="1">
    <source>
        <dbReference type="SAM" id="Phobius"/>
    </source>
</evidence>
<keyword evidence="1" id="KW-0812">Transmembrane</keyword>
<organism evidence="2 3">
    <name type="scientific">Hyphomicrobium denitrificans (strain ATCC 51888 / DSM 1869 / NCIMB 11706 / TK 0415)</name>
    <dbReference type="NCBI Taxonomy" id="582899"/>
    <lineage>
        <taxon>Bacteria</taxon>
        <taxon>Pseudomonadati</taxon>
        <taxon>Pseudomonadota</taxon>
        <taxon>Alphaproteobacteria</taxon>
        <taxon>Hyphomicrobiales</taxon>
        <taxon>Hyphomicrobiaceae</taxon>
        <taxon>Hyphomicrobium</taxon>
    </lineage>
</organism>
<reference evidence="3" key="1">
    <citation type="journal article" date="2011" name="J. Bacteriol.">
        <title>Genome sequences of eight morphologically diverse alphaproteobacteria.</title>
        <authorList>
            <consortium name="US DOE Joint Genome Institute"/>
            <person name="Brown P.J."/>
            <person name="Kysela D.T."/>
            <person name="Buechlein A."/>
            <person name="Hemmerich C."/>
            <person name="Brun Y.V."/>
        </authorList>
    </citation>
    <scope>NUCLEOTIDE SEQUENCE [LARGE SCALE GENOMIC DNA]</scope>
    <source>
        <strain evidence="3">ATCC 51888 / DSM 1869 / NCIB 11706 / TK 0415</strain>
    </source>
</reference>
<protein>
    <submittedName>
        <fullName evidence="2">Uncharacterized protein</fullName>
    </submittedName>
</protein>
<dbReference type="KEGG" id="hdn:Hden_1192"/>
<accession>D8JVW6</accession>
<gene>
    <name evidence="2" type="ordered locus">Hden_1192</name>
</gene>
<dbReference type="RefSeq" id="WP_013215220.1">
    <property type="nucleotide sequence ID" value="NC_014313.1"/>
</dbReference>
<evidence type="ECO:0000313" key="2">
    <source>
        <dbReference type="EMBL" id="ADJ23005.1"/>
    </source>
</evidence>
<dbReference type="EMBL" id="CP002083">
    <property type="protein sequence ID" value="ADJ23005.1"/>
    <property type="molecule type" value="Genomic_DNA"/>
</dbReference>
<keyword evidence="1" id="KW-0472">Membrane</keyword>
<evidence type="ECO:0000313" key="3">
    <source>
        <dbReference type="Proteomes" id="UP000002033"/>
    </source>
</evidence>
<proteinExistence type="predicted"/>
<sequence>MMGVQMSFAVQVFIAAVILYAAALAMLVAARIERRAALYDRQQAAEDFATVQKALVLFNCGAKEEAMSTITRLGVRPDGLRAGTTARDFIASKSRIPPPNISRRLL</sequence>
<feature type="transmembrane region" description="Helical" evidence="1">
    <location>
        <begin position="12"/>
        <end position="32"/>
    </location>
</feature>
<keyword evidence="1" id="KW-1133">Transmembrane helix</keyword>
<dbReference type="HOGENOM" id="CLU_2219533_0_0_5"/>
<dbReference type="STRING" id="582899.Hden_1192"/>